<keyword evidence="4" id="KW-1185">Reference proteome</keyword>
<evidence type="ECO:0000313" key="3">
    <source>
        <dbReference type="EMBL" id="KXL54347.1"/>
    </source>
</evidence>
<feature type="transmembrane region" description="Helical" evidence="1">
    <location>
        <begin position="7"/>
        <end position="25"/>
    </location>
</feature>
<dbReference type="EMBL" id="LRVM01000001">
    <property type="protein sequence ID" value="KXL54347.1"/>
    <property type="molecule type" value="Genomic_DNA"/>
</dbReference>
<protein>
    <submittedName>
        <fullName evidence="2">Uncharacterized protein</fullName>
    </submittedName>
</protein>
<keyword evidence="1" id="KW-1133">Transmembrane helix</keyword>
<dbReference type="RefSeq" id="WP_066083823.1">
    <property type="nucleotide sequence ID" value="NZ_LRVM01000001.1"/>
</dbReference>
<accession>A0A136WI49</accession>
<proteinExistence type="predicted"/>
<organism evidence="2 4">
    <name type="scientific">Anaerotignum neopropionicum</name>
    <dbReference type="NCBI Taxonomy" id="36847"/>
    <lineage>
        <taxon>Bacteria</taxon>
        <taxon>Bacillati</taxon>
        <taxon>Bacillota</taxon>
        <taxon>Clostridia</taxon>
        <taxon>Lachnospirales</taxon>
        <taxon>Anaerotignaceae</taxon>
        <taxon>Anaerotignum</taxon>
    </lineage>
</organism>
<dbReference type="STRING" id="36847.CLNEO_03240"/>
<comment type="caution">
    <text evidence="2">The sequence shown here is derived from an EMBL/GenBank/DDBJ whole genome shotgun (WGS) entry which is preliminary data.</text>
</comment>
<evidence type="ECO:0000313" key="2">
    <source>
        <dbReference type="EMBL" id="KXL54222.1"/>
    </source>
</evidence>
<evidence type="ECO:0000256" key="1">
    <source>
        <dbReference type="SAM" id="Phobius"/>
    </source>
</evidence>
<dbReference type="AlphaFoldDB" id="A0A136WI49"/>
<dbReference type="Proteomes" id="UP000070539">
    <property type="component" value="Unassembled WGS sequence"/>
</dbReference>
<sequence length="166" mass="19178">MKKMRKYISTILFVVCLLYFVWMMLDYNGITIHKKIDHTISTGIYADGVQVGETSVTISGKYYPHLLREDSFWGKFSVAEVPETENDSLNAEITWYEEKIDGVHYEYQLITFHSNQVGSAYIEETGGAFMLSMNRSMDEMVWAIDADRVLATSAQAYQNYVEKQHQ</sequence>
<gene>
    <name evidence="2" type="ORF">CLNEO_03240</name>
    <name evidence="3" type="ORF">CLNEO_04530</name>
</gene>
<keyword evidence="1" id="KW-0812">Transmembrane</keyword>
<name>A0A136WI49_9FIRM</name>
<keyword evidence="1" id="KW-0472">Membrane</keyword>
<reference evidence="2 4" key="1">
    <citation type="submission" date="2016-01" db="EMBL/GenBank/DDBJ databases">
        <title>Genome sequence of Clostridium neopropionicum X4, DSM-3847.</title>
        <authorList>
            <person name="Poehlein A."/>
            <person name="Beck M.H."/>
            <person name="Bengelsdorf F.R."/>
            <person name="Daniel R."/>
            <person name="Duerre P."/>
        </authorList>
    </citation>
    <scope>NUCLEOTIDE SEQUENCE [LARGE SCALE GENOMIC DNA]</scope>
    <source>
        <strain evidence="2 4">DSM-3847</strain>
    </source>
</reference>
<dbReference type="EMBL" id="LRVM01000001">
    <property type="protein sequence ID" value="KXL54222.1"/>
    <property type="molecule type" value="Genomic_DNA"/>
</dbReference>
<evidence type="ECO:0000313" key="4">
    <source>
        <dbReference type="Proteomes" id="UP000070539"/>
    </source>
</evidence>